<name>A0AAV9PPL3_9PEZI</name>
<reference evidence="2 3" key="1">
    <citation type="submission" date="2023-08" db="EMBL/GenBank/DDBJ databases">
        <title>Black Yeasts Isolated from many extreme environments.</title>
        <authorList>
            <person name="Coleine C."/>
            <person name="Stajich J.E."/>
            <person name="Selbmann L."/>
        </authorList>
    </citation>
    <scope>NUCLEOTIDE SEQUENCE [LARGE SCALE GENOMIC DNA]</scope>
    <source>
        <strain evidence="2 3">CCFEE 5935</strain>
    </source>
</reference>
<organism evidence="2 3">
    <name type="scientific">Saxophila tyrrhenica</name>
    <dbReference type="NCBI Taxonomy" id="1690608"/>
    <lineage>
        <taxon>Eukaryota</taxon>
        <taxon>Fungi</taxon>
        <taxon>Dikarya</taxon>
        <taxon>Ascomycota</taxon>
        <taxon>Pezizomycotina</taxon>
        <taxon>Dothideomycetes</taxon>
        <taxon>Dothideomycetidae</taxon>
        <taxon>Mycosphaerellales</taxon>
        <taxon>Extremaceae</taxon>
        <taxon>Saxophila</taxon>
    </lineage>
</organism>
<dbReference type="PRINTS" id="PR00146">
    <property type="entry name" value="DHPICSNTHASE"/>
</dbReference>
<dbReference type="GO" id="GO:0008840">
    <property type="term" value="F:4-hydroxy-tetrahydrodipicolinate synthase activity"/>
    <property type="evidence" value="ECO:0007669"/>
    <property type="project" value="TreeGrafter"/>
</dbReference>
<comment type="caution">
    <text evidence="2">The sequence shown here is derived from an EMBL/GenBank/DDBJ whole genome shotgun (WGS) entry which is preliminary data.</text>
</comment>
<sequence>MAVLDGLQEHHGTTHINGYASTNGSAAKPSTNGAVHDASIARTAPIRLPPGGIWTPAVTFFNHNTDTLSLDSQAKYYSYLSKSGLAGLVILGTNAETFLLTREERKTLVATAREACGPSFPIMAGVGGHSTKQVLEYLADAADAGADYALLLPAAYFGKQTTPEVIDSFYHDVATASPLPIVIYNFPTVTNGIDLDSATLTRLARRHENIVGVKLTCGSVAKITRLSAELGADRFASYCGQSDFLLGGMVSGAAGTIAGFGNVFPKTLVRIYDLWQQGHIKEAMALHKKASLAEQACKAGIATFKYAAAVTTAKAAGIKDEVAKEQLKPRRPYVGPGEKEQRRIEQLLEPLLEIEAGF</sequence>
<gene>
    <name evidence="2" type="ORF">LTR77_000549</name>
</gene>
<dbReference type="AlphaFoldDB" id="A0AAV9PPL3"/>
<dbReference type="Proteomes" id="UP001337655">
    <property type="component" value="Unassembled WGS sequence"/>
</dbReference>
<feature type="compositionally biased region" description="Polar residues" evidence="1">
    <location>
        <begin position="14"/>
        <end position="33"/>
    </location>
</feature>
<accession>A0AAV9PPL3</accession>
<dbReference type="RefSeq" id="XP_064664048.1">
    <property type="nucleotide sequence ID" value="XM_064797814.1"/>
</dbReference>
<dbReference type="EMBL" id="JAVRRT010000001">
    <property type="protein sequence ID" value="KAK5175410.1"/>
    <property type="molecule type" value="Genomic_DNA"/>
</dbReference>
<dbReference type="PANTHER" id="PTHR12128">
    <property type="entry name" value="DIHYDRODIPICOLINATE SYNTHASE"/>
    <property type="match status" value="1"/>
</dbReference>
<evidence type="ECO:0000313" key="2">
    <source>
        <dbReference type="EMBL" id="KAK5175410.1"/>
    </source>
</evidence>
<keyword evidence="3" id="KW-1185">Reference proteome</keyword>
<dbReference type="SUPFAM" id="SSF51569">
    <property type="entry name" value="Aldolase"/>
    <property type="match status" value="1"/>
</dbReference>
<dbReference type="Pfam" id="PF00701">
    <property type="entry name" value="DHDPS"/>
    <property type="match status" value="1"/>
</dbReference>
<dbReference type="Gene3D" id="3.20.20.70">
    <property type="entry name" value="Aldolase class I"/>
    <property type="match status" value="1"/>
</dbReference>
<dbReference type="InterPro" id="IPR002220">
    <property type="entry name" value="DapA-like"/>
</dbReference>
<dbReference type="GeneID" id="89921899"/>
<evidence type="ECO:0000256" key="1">
    <source>
        <dbReference type="SAM" id="MobiDB-lite"/>
    </source>
</evidence>
<dbReference type="InterPro" id="IPR013785">
    <property type="entry name" value="Aldolase_TIM"/>
</dbReference>
<proteinExistence type="predicted"/>
<evidence type="ECO:0000313" key="3">
    <source>
        <dbReference type="Proteomes" id="UP001337655"/>
    </source>
</evidence>
<dbReference type="SMART" id="SM01130">
    <property type="entry name" value="DHDPS"/>
    <property type="match status" value="1"/>
</dbReference>
<dbReference type="PANTHER" id="PTHR12128:SF47">
    <property type="entry name" value="DIHYDRODIPICOLINATE SYNTHASE-RELATED"/>
    <property type="match status" value="1"/>
</dbReference>
<dbReference type="CDD" id="cd00408">
    <property type="entry name" value="DHDPS-like"/>
    <property type="match status" value="1"/>
</dbReference>
<feature type="region of interest" description="Disordered" evidence="1">
    <location>
        <begin position="14"/>
        <end position="34"/>
    </location>
</feature>
<protein>
    <submittedName>
        <fullName evidence="2">Uncharacterized protein</fullName>
    </submittedName>
</protein>